<dbReference type="KEGG" id="pda:103722193"/>
<feature type="compositionally biased region" description="Pro residues" evidence="4">
    <location>
        <begin position="47"/>
        <end position="57"/>
    </location>
</feature>
<keyword evidence="6" id="KW-1185">Reference proteome</keyword>
<evidence type="ECO:0000313" key="7">
    <source>
        <dbReference type="RefSeq" id="XP_008810890.2"/>
    </source>
</evidence>
<reference evidence="7" key="2">
    <citation type="submission" date="2025-08" db="UniProtKB">
        <authorList>
            <consortium name="RefSeq"/>
        </authorList>
    </citation>
    <scope>IDENTIFICATION</scope>
    <source>
        <tissue evidence="7">Young leaves</tissue>
    </source>
</reference>
<dbReference type="InterPro" id="IPR058039">
    <property type="entry name" value="At3g05675-like_ankyrin"/>
</dbReference>
<evidence type="ECO:0000256" key="3">
    <source>
        <dbReference type="ARBA" id="ARBA00022786"/>
    </source>
</evidence>
<sequence length="546" mass="60756">MVDPGGRRSAPRRKNSGLRRAWCCPFGAAPRSPDLRNSPHYQHHPSKPPQKLPPPPYSGGSFHSSPSPSSKRGISIIDPRRILSPDRVSPIDSDAPLGPLPEIADCASITTVAVESEPESLDPLSKEIALVPERSAAEDGACLGERALDLRLSLKGKDGRCLVLELDSEALCESSAFFASMVLKSGQKVSDALADGRKIELTGIEDLGAFRGTIELMYEKDAMRCLMKVGVSRAIDILEVSFTIMFDRGVASCLKYIEAVPWSASDEEKLKSLLARYTIDEAISEDLLARLVPQGPKHSENLAVHLIQSIANGVNSNARKEMQSLVNGLLSESSVYQKDPAGLNKEKLYHICQSCLNSLAELFEEASNSSPVNQMTIAKETKPLIERVCKQVENLNWLLEILVDKQMAEDFVCLWASQEGLIRMHETASPMVRYELSRISAFVFIGLGRGRLQCRGEIRFSVLRAWFGPMLEDFGWLLRCSKGLDMRMLEESLGQALLTLPLKQQQSFFEEWFQYFVAHGTNCPNLSRAFQVWWRRSFLRSSEAHC</sequence>
<dbReference type="Pfam" id="PF25553">
    <property type="entry name" value="BTB-POZ_ANK-like"/>
    <property type="match status" value="1"/>
</dbReference>
<dbReference type="RefSeq" id="XP_008810890.2">
    <property type="nucleotide sequence ID" value="XM_008812668.4"/>
</dbReference>
<dbReference type="Proteomes" id="UP000228380">
    <property type="component" value="Chromosome 1"/>
</dbReference>
<protein>
    <submittedName>
        <fullName evidence="7">BTB/POZ domain-containing protein At2g13690</fullName>
    </submittedName>
</protein>
<evidence type="ECO:0000256" key="4">
    <source>
        <dbReference type="SAM" id="MobiDB-lite"/>
    </source>
</evidence>
<feature type="region of interest" description="Disordered" evidence="4">
    <location>
        <begin position="1"/>
        <end position="79"/>
    </location>
</feature>
<dbReference type="GO" id="GO:0016567">
    <property type="term" value="P:protein ubiquitination"/>
    <property type="evidence" value="ECO:0007669"/>
    <property type="project" value="UniProtKB-UniPathway"/>
</dbReference>
<comment type="pathway">
    <text evidence="2">Protein modification; protein ubiquitination.</text>
</comment>
<dbReference type="UniPathway" id="UPA00143"/>
<accession>A0A8B7D1L6</accession>
<dbReference type="PANTHER" id="PTHR31060:SF33">
    <property type="entry name" value="OS04G0278000 PROTEIN"/>
    <property type="match status" value="1"/>
</dbReference>
<evidence type="ECO:0000256" key="2">
    <source>
        <dbReference type="ARBA" id="ARBA00004906"/>
    </source>
</evidence>
<dbReference type="OrthoDB" id="671361at2759"/>
<gene>
    <name evidence="7" type="primary">LOC103722193</name>
</gene>
<evidence type="ECO:0000313" key="6">
    <source>
        <dbReference type="Proteomes" id="UP000228380"/>
    </source>
</evidence>
<dbReference type="PANTHER" id="PTHR31060">
    <property type="entry name" value="OSJNBA0011J08.25 PROTEIN-RELATED"/>
    <property type="match status" value="1"/>
</dbReference>
<evidence type="ECO:0000259" key="5">
    <source>
        <dbReference type="Pfam" id="PF25553"/>
    </source>
</evidence>
<feature type="compositionally biased region" description="Low complexity" evidence="4">
    <location>
        <begin position="58"/>
        <end position="77"/>
    </location>
</feature>
<dbReference type="InterPro" id="IPR038920">
    <property type="entry name" value="At3g05675-like"/>
</dbReference>
<evidence type="ECO:0000256" key="1">
    <source>
        <dbReference type="ARBA" id="ARBA00002668"/>
    </source>
</evidence>
<dbReference type="GeneID" id="103722193"/>
<name>A0A8B7D1L6_PHODC</name>
<reference evidence="6" key="1">
    <citation type="journal article" date="2019" name="Nat. Commun.">
        <title>Genome-wide association mapping of date palm fruit traits.</title>
        <authorList>
            <person name="Hazzouri K.M."/>
            <person name="Gros-Balthazard M."/>
            <person name="Flowers J.M."/>
            <person name="Copetti D."/>
            <person name="Lemansour A."/>
            <person name="Lebrun M."/>
            <person name="Masmoudi K."/>
            <person name="Ferrand S."/>
            <person name="Dhar M.I."/>
            <person name="Fresquez Z.A."/>
            <person name="Rosas U."/>
            <person name="Zhang J."/>
            <person name="Talag J."/>
            <person name="Lee S."/>
            <person name="Kudrna D."/>
            <person name="Powell R.F."/>
            <person name="Leitch I.J."/>
            <person name="Krueger R.R."/>
            <person name="Wing R.A."/>
            <person name="Amiri K.M.A."/>
            <person name="Purugganan M.D."/>
        </authorList>
    </citation>
    <scope>NUCLEOTIDE SEQUENCE [LARGE SCALE GENOMIC DNA]</scope>
    <source>
        <strain evidence="6">cv. Khalas</strain>
    </source>
</reference>
<feature type="domain" description="At3g05675-like ankyrin-like" evidence="5">
    <location>
        <begin position="298"/>
        <end position="540"/>
    </location>
</feature>
<comment type="function">
    <text evidence="1">May act as a substrate-specific adapter of an E3 ubiquitin-protein ligase complex (CUL3-RBX1-BTB) which mediates the ubiquitination and subsequent proteasomal degradation of target proteins.</text>
</comment>
<organism evidence="6 7">
    <name type="scientific">Phoenix dactylifera</name>
    <name type="common">Date palm</name>
    <dbReference type="NCBI Taxonomy" id="42345"/>
    <lineage>
        <taxon>Eukaryota</taxon>
        <taxon>Viridiplantae</taxon>
        <taxon>Streptophyta</taxon>
        <taxon>Embryophyta</taxon>
        <taxon>Tracheophyta</taxon>
        <taxon>Spermatophyta</taxon>
        <taxon>Magnoliopsida</taxon>
        <taxon>Liliopsida</taxon>
        <taxon>Arecaceae</taxon>
        <taxon>Coryphoideae</taxon>
        <taxon>Phoeniceae</taxon>
        <taxon>Phoenix</taxon>
    </lineage>
</organism>
<keyword evidence="3" id="KW-0833">Ubl conjugation pathway</keyword>
<dbReference type="AlphaFoldDB" id="A0A8B7D1L6"/>
<proteinExistence type="predicted"/>